<dbReference type="Gene3D" id="1.10.260.40">
    <property type="entry name" value="lambda repressor-like DNA-binding domains"/>
    <property type="match status" value="2"/>
</dbReference>
<dbReference type="CDD" id="cd00093">
    <property type="entry name" value="HTH_XRE"/>
    <property type="match status" value="2"/>
</dbReference>
<dbReference type="SUPFAM" id="SSF47413">
    <property type="entry name" value="lambda repressor-like DNA-binding domains"/>
    <property type="match status" value="2"/>
</dbReference>
<dbReference type="SMART" id="SM00530">
    <property type="entry name" value="HTH_XRE"/>
    <property type="match status" value="2"/>
</dbReference>
<feature type="domain" description="HTH cro/C1-type" evidence="1">
    <location>
        <begin position="12"/>
        <end position="67"/>
    </location>
</feature>
<evidence type="ECO:0000313" key="3">
    <source>
        <dbReference type="Proteomes" id="UP001595685"/>
    </source>
</evidence>
<proteinExistence type="predicted"/>
<feature type="domain" description="HTH cro/C1-type" evidence="1">
    <location>
        <begin position="76"/>
        <end position="132"/>
    </location>
</feature>
<dbReference type="InterPro" id="IPR010982">
    <property type="entry name" value="Lambda_DNA-bd_dom_sf"/>
</dbReference>
<dbReference type="Pfam" id="PF13560">
    <property type="entry name" value="HTH_31"/>
    <property type="match status" value="1"/>
</dbReference>
<accession>A0ABV7WC00</accession>
<dbReference type="PANTHER" id="PTHR43236">
    <property type="entry name" value="ANTITOXIN HIGA1"/>
    <property type="match status" value="1"/>
</dbReference>
<dbReference type="InterPro" id="IPR052345">
    <property type="entry name" value="Rad_response_metalloprotease"/>
</dbReference>
<dbReference type="RefSeq" id="WP_340288762.1">
    <property type="nucleotide sequence ID" value="NZ_JBBEOI010000003.1"/>
</dbReference>
<organism evidence="2 3">
    <name type="scientific">Aquipuribacter hungaricus</name>
    <dbReference type="NCBI Taxonomy" id="545624"/>
    <lineage>
        <taxon>Bacteria</taxon>
        <taxon>Bacillati</taxon>
        <taxon>Actinomycetota</taxon>
        <taxon>Actinomycetes</taxon>
        <taxon>Micrococcales</taxon>
        <taxon>Intrasporangiaceae</taxon>
        <taxon>Aquipuribacter</taxon>
    </lineage>
</organism>
<dbReference type="Pfam" id="PF01381">
    <property type="entry name" value="HTH_3"/>
    <property type="match status" value="1"/>
</dbReference>
<dbReference type="Proteomes" id="UP001595685">
    <property type="component" value="Unassembled WGS sequence"/>
</dbReference>
<protein>
    <submittedName>
        <fullName evidence="2">Helix-turn-helix domain-containing protein</fullName>
    </submittedName>
</protein>
<dbReference type="EMBL" id="JBHRWW010000001">
    <property type="protein sequence ID" value="MFC3687300.1"/>
    <property type="molecule type" value="Genomic_DNA"/>
</dbReference>
<evidence type="ECO:0000313" key="2">
    <source>
        <dbReference type="EMBL" id="MFC3687300.1"/>
    </source>
</evidence>
<reference evidence="3" key="1">
    <citation type="journal article" date="2019" name="Int. J. Syst. Evol. Microbiol.">
        <title>The Global Catalogue of Microorganisms (GCM) 10K type strain sequencing project: providing services to taxonomists for standard genome sequencing and annotation.</title>
        <authorList>
            <consortium name="The Broad Institute Genomics Platform"/>
            <consortium name="The Broad Institute Genome Sequencing Center for Infectious Disease"/>
            <person name="Wu L."/>
            <person name="Ma J."/>
        </authorList>
    </citation>
    <scope>NUCLEOTIDE SEQUENCE [LARGE SCALE GENOMIC DNA]</scope>
    <source>
        <strain evidence="3">NCAIM B.02333</strain>
    </source>
</reference>
<gene>
    <name evidence="2" type="ORF">ACFOLH_02980</name>
</gene>
<keyword evidence="3" id="KW-1185">Reference proteome</keyword>
<dbReference type="InterPro" id="IPR001387">
    <property type="entry name" value="Cro/C1-type_HTH"/>
</dbReference>
<dbReference type="PANTHER" id="PTHR43236:SF2">
    <property type="entry name" value="BLL0069 PROTEIN"/>
    <property type="match status" value="1"/>
</dbReference>
<comment type="caution">
    <text evidence="2">The sequence shown here is derived from an EMBL/GenBank/DDBJ whole genome shotgun (WGS) entry which is preliminary data.</text>
</comment>
<sequence length="154" mass="16745">MDSTPGLRPGALRAARVAAGLTQHELARRIEVAGGERIASWERGAAVPRPHFIQRLAEVLQVPVEQLLEAREFLDLRELRVVAGLSARELADHVHVSVPTLARWESGRFTRPPRGESVELLAQVLGVPVERVHQALARAAGPGEQAESSTPPEL</sequence>
<dbReference type="PROSITE" id="PS50943">
    <property type="entry name" value="HTH_CROC1"/>
    <property type="match status" value="2"/>
</dbReference>
<evidence type="ECO:0000259" key="1">
    <source>
        <dbReference type="PROSITE" id="PS50943"/>
    </source>
</evidence>
<name>A0ABV7WC00_9MICO</name>